<keyword evidence="2 7" id="KW-0813">Transport</keyword>
<comment type="similarity">
    <text evidence="7">Belongs to the mitochondrial carrier (TC 2.A.29) family.</text>
</comment>
<evidence type="ECO:0000256" key="6">
    <source>
        <dbReference type="PROSITE-ProRule" id="PRU00282"/>
    </source>
</evidence>
<dbReference type="GO" id="GO:0055085">
    <property type="term" value="P:transmembrane transport"/>
    <property type="evidence" value="ECO:0007669"/>
    <property type="project" value="InterPro"/>
</dbReference>
<dbReference type="Gene3D" id="1.50.40.10">
    <property type="entry name" value="Mitochondrial carrier domain"/>
    <property type="match status" value="2"/>
</dbReference>
<dbReference type="PANTHER" id="PTHR24089">
    <property type="entry name" value="SOLUTE CARRIER FAMILY 25"/>
    <property type="match status" value="1"/>
</dbReference>
<gene>
    <name evidence="9" type="ORF">FNF31_04850</name>
</gene>
<dbReference type="InterPro" id="IPR023395">
    <property type="entry name" value="MCP_dom_sf"/>
</dbReference>
<dbReference type="InterPro" id="IPR002067">
    <property type="entry name" value="MCP"/>
</dbReference>
<evidence type="ECO:0000256" key="8">
    <source>
        <dbReference type="SAM" id="MobiDB-lite"/>
    </source>
</evidence>
<feature type="repeat" description="Solcar" evidence="6">
    <location>
        <begin position="1"/>
        <end position="85"/>
    </location>
</feature>
<organism evidence="9 10">
    <name type="scientific">Cafeteria roenbergensis</name>
    <name type="common">Marine flagellate</name>
    <dbReference type="NCBI Taxonomy" id="33653"/>
    <lineage>
        <taxon>Eukaryota</taxon>
        <taxon>Sar</taxon>
        <taxon>Stramenopiles</taxon>
        <taxon>Bigyra</taxon>
        <taxon>Opalozoa</taxon>
        <taxon>Bicosoecida</taxon>
        <taxon>Cafeteriaceae</taxon>
        <taxon>Cafeteria</taxon>
    </lineage>
</organism>
<reference evidence="9 10" key="1">
    <citation type="submission" date="2019-07" db="EMBL/GenBank/DDBJ databases">
        <title>Genomes of Cafeteria roenbergensis.</title>
        <authorList>
            <person name="Fischer M.G."/>
            <person name="Hackl T."/>
            <person name="Roman M."/>
        </authorList>
    </citation>
    <scope>NUCLEOTIDE SEQUENCE [LARGE SCALE GENOMIC DNA]</scope>
    <source>
        <strain evidence="9 10">Cflag</strain>
    </source>
</reference>
<dbReference type="EMBL" id="VLTM01000054">
    <property type="protein sequence ID" value="KAA0159378.1"/>
    <property type="molecule type" value="Genomic_DNA"/>
</dbReference>
<proteinExistence type="inferred from homology"/>
<sequence>MALAGVGASVFARTVTAPLDVIKIRMQLWHGGSSDRLRLSLAGATRQLWAEEGWRAFFRGNTAGIALYAAYGALQFPIYSYAYSAAAASPVVAGLWGGPALVAGCLTGATATAATYPLDLARTRLASQGVPRVHAHVWDVLLDVARGGGGGGGGVRGLFAGLTPTLLQVVPAAGAGFATYEAVHKGLTRAVRRFNGGRRRGGGAASVAAGPPSDAAASGGAAAAASDAPVARSALAMPRSGGAARADAPSRAQTLGITSVAGAVSGVAAKLLVMPLDVIRKHMQVAQMQQRASGVGGHGAVSGVAIARELLRRGGAAHLWRGTGPSVLKAGLGAWATFFGYDVLRSALSASARRS</sequence>
<evidence type="ECO:0000313" key="10">
    <source>
        <dbReference type="Proteomes" id="UP000325113"/>
    </source>
</evidence>
<comment type="subcellular location">
    <subcellularLocation>
        <location evidence="1">Membrane</location>
        <topology evidence="1">Multi-pass membrane protein</topology>
    </subcellularLocation>
</comment>
<dbReference type="AlphaFoldDB" id="A0A5A8D2K9"/>
<feature type="compositionally biased region" description="Low complexity" evidence="8">
    <location>
        <begin position="205"/>
        <end position="220"/>
    </location>
</feature>
<dbReference type="Proteomes" id="UP000325113">
    <property type="component" value="Unassembled WGS sequence"/>
</dbReference>
<evidence type="ECO:0000256" key="7">
    <source>
        <dbReference type="RuleBase" id="RU000488"/>
    </source>
</evidence>
<protein>
    <submittedName>
        <fullName evidence="9">Uncharacterized protein</fullName>
    </submittedName>
</protein>
<name>A0A5A8D2K9_CAFRO</name>
<evidence type="ECO:0000313" key="9">
    <source>
        <dbReference type="EMBL" id="KAA0159378.1"/>
    </source>
</evidence>
<dbReference type="GO" id="GO:0016020">
    <property type="term" value="C:membrane"/>
    <property type="evidence" value="ECO:0007669"/>
    <property type="project" value="UniProtKB-SubCell"/>
</dbReference>
<dbReference type="InterPro" id="IPR018108">
    <property type="entry name" value="MCP_transmembrane"/>
</dbReference>
<dbReference type="PRINTS" id="PR00926">
    <property type="entry name" value="MITOCARRIER"/>
</dbReference>
<evidence type="ECO:0000256" key="5">
    <source>
        <dbReference type="ARBA" id="ARBA00023136"/>
    </source>
</evidence>
<keyword evidence="4" id="KW-0677">Repeat</keyword>
<dbReference type="PROSITE" id="PS50920">
    <property type="entry name" value="SOLCAR"/>
    <property type="match status" value="3"/>
</dbReference>
<accession>A0A5A8D2K9</accession>
<keyword evidence="5 6" id="KW-0472">Membrane</keyword>
<dbReference type="SUPFAM" id="SSF103506">
    <property type="entry name" value="Mitochondrial carrier"/>
    <property type="match status" value="1"/>
</dbReference>
<evidence type="ECO:0000256" key="1">
    <source>
        <dbReference type="ARBA" id="ARBA00004141"/>
    </source>
</evidence>
<feature type="region of interest" description="Disordered" evidence="8">
    <location>
        <begin position="198"/>
        <end position="220"/>
    </location>
</feature>
<keyword evidence="3 6" id="KW-0812">Transmembrane</keyword>
<evidence type="ECO:0000256" key="3">
    <source>
        <dbReference type="ARBA" id="ARBA00022692"/>
    </source>
</evidence>
<dbReference type="Pfam" id="PF00153">
    <property type="entry name" value="Mito_carr"/>
    <property type="match status" value="3"/>
</dbReference>
<evidence type="ECO:0000256" key="4">
    <source>
        <dbReference type="ARBA" id="ARBA00022737"/>
    </source>
</evidence>
<feature type="repeat" description="Solcar" evidence="6">
    <location>
        <begin position="95"/>
        <end position="186"/>
    </location>
</feature>
<evidence type="ECO:0000256" key="2">
    <source>
        <dbReference type="ARBA" id="ARBA00022448"/>
    </source>
</evidence>
<comment type="caution">
    <text evidence="9">The sequence shown here is derived from an EMBL/GenBank/DDBJ whole genome shotgun (WGS) entry which is preliminary data.</text>
</comment>
<feature type="repeat" description="Solcar" evidence="6">
    <location>
        <begin position="253"/>
        <end position="347"/>
    </location>
</feature>